<gene>
    <name evidence="2" type="ORF">ATY89_02495</name>
    <name evidence="3" type="ORF">ATZ20_05530</name>
</gene>
<dbReference type="EMBL" id="CP013694">
    <property type="protein sequence ID" value="ALU28936.1"/>
    <property type="molecule type" value="Genomic_DNA"/>
</dbReference>
<reference evidence="4 5" key="1">
    <citation type="submission" date="2015-12" db="EMBL/GenBank/DDBJ databases">
        <title>A stable core within a dynamic pangenome in Sulfolobus acidocaldarius.</title>
        <authorList>
            <person name="Anderson R."/>
            <person name="Kouris A."/>
            <person name="Seward C."/>
            <person name="Campbell K."/>
            <person name="Whitaker R."/>
        </authorList>
    </citation>
    <scope>NUCLEOTIDE SEQUENCE [LARGE SCALE GENOMIC DNA]</scope>
    <source>
        <strain evidence="2 5">GG12-C01-09</strain>
        <strain evidence="3 4">NG05B_CO5_07</strain>
    </source>
</reference>
<dbReference type="CDD" id="cd06578">
    <property type="entry name" value="HemD"/>
    <property type="match status" value="1"/>
</dbReference>
<dbReference type="EMBL" id="CP013695">
    <property type="protein sequence ID" value="ALU31662.1"/>
    <property type="molecule type" value="Genomic_DNA"/>
</dbReference>
<sequence>MKILLLRPENSRIPVLNNVEIINIPIFEIRCVKYDNEILNQIDGIGFTSVNGVMCFKDFDRIRLSKIYAVGRSTAMAIMNKGFPDVKVPTEFTVNSMIQLMLNDGLKNPVVVRSKVGYERDRELIRNVVFLVDYDLEVIEHNLERAKSLIKECRVDIVVVTSSKIASLIKDSISNCIKIVSIGPITSSALEGVNNIYEAKQHDINGVLNIISDLLRDSNG</sequence>
<dbReference type="Proteomes" id="UP000060043">
    <property type="component" value="Chromosome"/>
</dbReference>
<dbReference type="AlphaFoldDB" id="A0A0U3GKS6"/>
<dbReference type="RefSeq" id="WP_011277656.1">
    <property type="nucleotide sequence ID" value="NZ_BHWZ01000001.1"/>
</dbReference>
<evidence type="ECO:0000259" key="1">
    <source>
        <dbReference type="Pfam" id="PF02602"/>
    </source>
</evidence>
<evidence type="ECO:0000313" key="2">
    <source>
        <dbReference type="EMBL" id="ALU28936.1"/>
    </source>
</evidence>
<proteinExistence type="predicted"/>
<dbReference type="InterPro" id="IPR003754">
    <property type="entry name" value="4pyrrol_synth_uPrphyn_synth"/>
</dbReference>
<dbReference type="SUPFAM" id="SSF69618">
    <property type="entry name" value="HemD-like"/>
    <property type="match status" value="1"/>
</dbReference>
<name>A0A0U3GKS6_9CREN</name>
<feature type="domain" description="Tetrapyrrole biosynthesis uroporphyrinogen III synthase" evidence="1">
    <location>
        <begin position="21"/>
        <end position="208"/>
    </location>
</feature>
<dbReference type="STRING" id="1435377.SUSAZ_03525"/>
<dbReference type="GO" id="GO:0004852">
    <property type="term" value="F:uroporphyrinogen-III synthase activity"/>
    <property type="evidence" value="ECO:0007669"/>
    <property type="project" value="InterPro"/>
</dbReference>
<evidence type="ECO:0000313" key="3">
    <source>
        <dbReference type="EMBL" id="ALU31662.1"/>
    </source>
</evidence>
<evidence type="ECO:0000313" key="5">
    <source>
        <dbReference type="Proteomes" id="UP000065473"/>
    </source>
</evidence>
<evidence type="ECO:0000313" key="4">
    <source>
        <dbReference type="Proteomes" id="UP000060043"/>
    </source>
</evidence>
<dbReference type="InterPro" id="IPR036108">
    <property type="entry name" value="4pyrrol_syn_uPrphyn_synt_sf"/>
</dbReference>
<dbReference type="OrthoDB" id="36223at2157"/>
<protein>
    <recommendedName>
        <fullName evidence="1">Tetrapyrrole biosynthesis uroporphyrinogen III synthase domain-containing protein</fullName>
    </recommendedName>
</protein>
<dbReference type="Proteomes" id="UP000065473">
    <property type="component" value="Chromosome"/>
</dbReference>
<dbReference type="Pfam" id="PF02602">
    <property type="entry name" value="HEM4"/>
    <property type="match status" value="1"/>
</dbReference>
<dbReference type="Gene3D" id="3.40.50.10090">
    <property type="match status" value="2"/>
</dbReference>
<dbReference type="GO" id="GO:0033014">
    <property type="term" value="P:tetrapyrrole biosynthetic process"/>
    <property type="evidence" value="ECO:0007669"/>
    <property type="project" value="InterPro"/>
</dbReference>
<accession>A0A0U3GKS6</accession>
<dbReference type="PaxDb" id="1435377-SUSAZ_03525"/>
<dbReference type="GeneID" id="14551297"/>
<organism evidence="2 5">
    <name type="scientific">Sulfolobus acidocaldarius</name>
    <dbReference type="NCBI Taxonomy" id="2285"/>
    <lineage>
        <taxon>Archaea</taxon>
        <taxon>Thermoproteota</taxon>
        <taxon>Thermoprotei</taxon>
        <taxon>Sulfolobales</taxon>
        <taxon>Sulfolobaceae</taxon>
        <taxon>Sulfolobus</taxon>
    </lineage>
</organism>